<feature type="domain" description="HTH LytTR-type" evidence="3">
    <location>
        <begin position="176"/>
        <end position="276"/>
    </location>
</feature>
<evidence type="ECO:0000256" key="2">
    <source>
        <dbReference type="SAM" id="Phobius"/>
    </source>
</evidence>
<evidence type="ECO:0000313" key="5">
    <source>
        <dbReference type="Proteomes" id="UP000283077"/>
    </source>
</evidence>
<dbReference type="GO" id="GO:0000156">
    <property type="term" value="F:phosphorelay response regulator activity"/>
    <property type="evidence" value="ECO:0007669"/>
    <property type="project" value="InterPro"/>
</dbReference>
<dbReference type="EMBL" id="SACS01000019">
    <property type="protein sequence ID" value="RVU34306.1"/>
    <property type="molecule type" value="Genomic_DNA"/>
</dbReference>
<feature type="transmembrane region" description="Helical" evidence="2">
    <location>
        <begin position="87"/>
        <end position="108"/>
    </location>
</feature>
<dbReference type="PANTHER" id="PTHR37299">
    <property type="entry name" value="TRANSCRIPTIONAL REGULATOR-RELATED"/>
    <property type="match status" value="1"/>
</dbReference>
<protein>
    <submittedName>
        <fullName evidence="4">LytTR family transcriptional regulator</fullName>
    </submittedName>
</protein>
<sequence>MVIFSVTKSAVLQWDKNITWSLVGWSVFICAAALYCILFNQLVLLSPESYLNSLLWSLKHYAGWLVLTPLLLMGFAKIKWPGRSQQMLWTGLYCTAALSIALCFRLVFEQQHAADLRWTAVVVNELPEQVLILTLVLLLRVLQQHRYAARSLPTPPAETAVQLPDTPAQPAAEETVLVSKGQSECLIRWHAIDFISAAGNYVELFCNHETYLLRATMKQVELRLPATDFIRIHRCHIVNISVIQRIETLPAGNGSVRLQCGQVLPISKAYKQRLRLHKFIAA</sequence>
<keyword evidence="2" id="KW-0812">Transmembrane</keyword>
<keyword evidence="2" id="KW-1133">Transmembrane helix</keyword>
<proteinExistence type="predicted"/>
<gene>
    <name evidence="4" type="ORF">EOE67_15650</name>
</gene>
<dbReference type="InterPro" id="IPR046947">
    <property type="entry name" value="LytR-like"/>
</dbReference>
<dbReference type="AlphaFoldDB" id="A0A437QIP7"/>
<dbReference type="GO" id="GO:0003677">
    <property type="term" value="F:DNA binding"/>
    <property type="evidence" value="ECO:0007669"/>
    <property type="project" value="InterPro"/>
</dbReference>
<dbReference type="OrthoDB" id="5942029at2"/>
<keyword evidence="5" id="KW-1185">Reference proteome</keyword>
<dbReference type="Gene3D" id="2.40.50.1020">
    <property type="entry name" value="LytTr DNA-binding domain"/>
    <property type="match status" value="1"/>
</dbReference>
<dbReference type="Proteomes" id="UP000283077">
    <property type="component" value="Unassembled WGS sequence"/>
</dbReference>
<reference evidence="4 5" key="1">
    <citation type="submission" date="2019-01" db="EMBL/GenBank/DDBJ databases">
        <authorList>
            <person name="Chen W.-M."/>
        </authorList>
    </citation>
    <scope>NUCLEOTIDE SEQUENCE [LARGE SCALE GENOMIC DNA]</scope>
    <source>
        <strain evidence="4 5">KYPC3</strain>
    </source>
</reference>
<accession>A0A437QIP7</accession>
<feature type="transmembrane region" description="Helical" evidence="2">
    <location>
        <begin position="61"/>
        <end position="80"/>
    </location>
</feature>
<comment type="caution">
    <text evidence="4">The sequence shown here is derived from an EMBL/GenBank/DDBJ whole genome shotgun (WGS) entry which is preliminary data.</text>
</comment>
<feature type="transmembrane region" description="Helical" evidence="2">
    <location>
        <begin position="120"/>
        <end position="142"/>
    </location>
</feature>
<dbReference type="InterPro" id="IPR007492">
    <property type="entry name" value="LytTR_DNA-bd_dom"/>
</dbReference>
<dbReference type="SMART" id="SM00850">
    <property type="entry name" value="LytTR"/>
    <property type="match status" value="1"/>
</dbReference>
<dbReference type="PROSITE" id="PS50930">
    <property type="entry name" value="HTH_LYTTR"/>
    <property type="match status" value="1"/>
</dbReference>
<organism evidence="4 5">
    <name type="scientific">Rheinheimera riviphila</name>
    <dbReference type="NCBI Taxonomy" id="1834037"/>
    <lineage>
        <taxon>Bacteria</taxon>
        <taxon>Pseudomonadati</taxon>
        <taxon>Pseudomonadota</taxon>
        <taxon>Gammaproteobacteria</taxon>
        <taxon>Chromatiales</taxon>
        <taxon>Chromatiaceae</taxon>
        <taxon>Rheinheimera</taxon>
    </lineage>
</organism>
<evidence type="ECO:0000313" key="4">
    <source>
        <dbReference type="EMBL" id="RVU34306.1"/>
    </source>
</evidence>
<evidence type="ECO:0000256" key="1">
    <source>
        <dbReference type="ARBA" id="ARBA00023012"/>
    </source>
</evidence>
<evidence type="ECO:0000259" key="3">
    <source>
        <dbReference type="PROSITE" id="PS50930"/>
    </source>
</evidence>
<feature type="transmembrane region" description="Helical" evidence="2">
    <location>
        <begin position="20"/>
        <end position="41"/>
    </location>
</feature>
<keyword evidence="1" id="KW-0902">Two-component regulatory system</keyword>
<dbReference type="PANTHER" id="PTHR37299:SF1">
    <property type="entry name" value="STAGE 0 SPORULATION PROTEIN A HOMOLOG"/>
    <property type="match status" value="1"/>
</dbReference>
<dbReference type="Pfam" id="PF04397">
    <property type="entry name" value="LytTR"/>
    <property type="match status" value="1"/>
</dbReference>
<name>A0A437QIP7_9GAMM</name>
<keyword evidence="2" id="KW-0472">Membrane</keyword>